<dbReference type="PANTHER" id="PTHR30537:SF14">
    <property type="entry name" value="TRANSCRIPTIONAL REGULATOR LYSR FAMILY"/>
    <property type="match status" value="1"/>
</dbReference>
<keyword evidence="2" id="KW-0805">Transcription regulation</keyword>
<comment type="caution">
    <text evidence="6">The sequence shown here is derived from an EMBL/GenBank/DDBJ whole genome shotgun (WGS) entry which is preliminary data.</text>
</comment>
<dbReference type="GO" id="GO:0043565">
    <property type="term" value="F:sequence-specific DNA binding"/>
    <property type="evidence" value="ECO:0007669"/>
    <property type="project" value="TreeGrafter"/>
</dbReference>
<dbReference type="STRING" id="1195763.ABT56_12935"/>
<dbReference type="InterPro" id="IPR058163">
    <property type="entry name" value="LysR-type_TF_proteobact-type"/>
</dbReference>
<evidence type="ECO:0000313" key="7">
    <source>
        <dbReference type="Proteomes" id="UP000036097"/>
    </source>
</evidence>
<dbReference type="GO" id="GO:0006351">
    <property type="term" value="P:DNA-templated transcription"/>
    <property type="evidence" value="ECO:0007669"/>
    <property type="project" value="TreeGrafter"/>
</dbReference>
<dbReference type="AlphaFoldDB" id="A0A0J1GZP7"/>
<evidence type="ECO:0000256" key="1">
    <source>
        <dbReference type="ARBA" id="ARBA00009437"/>
    </source>
</evidence>
<dbReference type="InterPro" id="IPR005119">
    <property type="entry name" value="LysR_subst-bd"/>
</dbReference>
<comment type="similarity">
    <text evidence="1">Belongs to the LysR transcriptional regulatory family.</text>
</comment>
<dbReference type="CDD" id="cd08422">
    <property type="entry name" value="PBP2_CrgA_like"/>
    <property type="match status" value="1"/>
</dbReference>
<evidence type="ECO:0000259" key="5">
    <source>
        <dbReference type="PROSITE" id="PS50931"/>
    </source>
</evidence>
<dbReference type="Gene3D" id="1.10.10.10">
    <property type="entry name" value="Winged helix-like DNA-binding domain superfamily/Winged helix DNA-binding domain"/>
    <property type="match status" value="1"/>
</dbReference>
<evidence type="ECO:0000313" key="6">
    <source>
        <dbReference type="EMBL" id="KLV05098.1"/>
    </source>
</evidence>
<gene>
    <name evidence="6" type="ORF">ABT56_12935</name>
</gene>
<dbReference type="SUPFAM" id="SSF53850">
    <property type="entry name" value="Periplasmic binding protein-like II"/>
    <property type="match status" value="1"/>
</dbReference>
<name>A0A0J1GZP7_9GAMM</name>
<dbReference type="FunFam" id="1.10.10.10:FF:000001">
    <property type="entry name" value="LysR family transcriptional regulator"/>
    <property type="match status" value="1"/>
</dbReference>
<evidence type="ECO:0000256" key="4">
    <source>
        <dbReference type="ARBA" id="ARBA00023163"/>
    </source>
</evidence>
<dbReference type="SUPFAM" id="SSF46785">
    <property type="entry name" value="Winged helix' DNA-binding domain"/>
    <property type="match status" value="1"/>
</dbReference>
<dbReference type="InterPro" id="IPR036390">
    <property type="entry name" value="WH_DNA-bd_sf"/>
</dbReference>
<dbReference type="PANTHER" id="PTHR30537">
    <property type="entry name" value="HTH-TYPE TRANSCRIPTIONAL REGULATOR"/>
    <property type="match status" value="1"/>
</dbReference>
<keyword evidence="7" id="KW-1185">Reference proteome</keyword>
<dbReference type="OrthoDB" id="9786526at2"/>
<dbReference type="InterPro" id="IPR036388">
    <property type="entry name" value="WH-like_DNA-bd_sf"/>
</dbReference>
<evidence type="ECO:0000256" key="2">
    <source>
        <dbReference type="ARBA" id="ARBA00023015"/>
    </source>
</evidence>
<dbReference type="EMBL" id="LDOT01000016">
    <property type="protein sequence ID" value="KLV05098.1"/>
    <property type="molecule type" value="Genomic_DNA"/>
</dbReference>
<dbReference type="Pfam" id="PF03466">
    <property type="entry name" value="LysR_substrate"/>
    <property type="match status" value="1"/>
</dbReference>
<keyword evidence="4" id="KW-0804">Transcription</keyword>
<organism evidence="6 7">
    <name type="scientific">Photobacterium aquae</name>
    <dbReference type="NCBI Taxonomy" id="1195763"/>
    <lineage>
        <taxon>Bacteria</taxon>
        <taxon>Pseudomonadati</taxon>
        <taxon>Pseudomonadota</taxon>
        <taxon>Gammaproteobacteria</taxon>
        <taxon>Vibrionales</taxon>
        <taxon>Vibrionaceae</taxon>
        <taxon>Photobacterium</taxon>
    </lineage>
</organism>
<dbReference type="GO" id="GO:0003700">
    <property type="term" value="F:DNA-binding transcription factor activity"/>
    <property type="evidence" value="ECO:0007669"/>
    <property type="project" value="InterPro"/>
</dbReference>
<dbReference type="PROSITE" id="PS50931">
    <property type="entry name" value="HTH_LYSR"/>
    <property type="match status" value="1"/>
</dbReference>
<dbReference type="Proteomes" id="UP000036097">
    <property type="component" value="Unassembled WGS sequence"/>
</dbReference>
<dbReference type="PATRIC" id="fig|1195763.3.peg.2737"/>
<dbReference type="FunFam" id="3.40.190.290:FF:000001">
    <property type="entry name" value="Transcriptional regulator, LysR family"/>
    <property type="match status" value="1"/>
</dbReference>
<feature type="domain" description="HTH lysR-type" evidence="5">
    <location>
        <begin position="8"/>
        <end position="61"/>
    </location>
</feature>
<proteinExistence type="inferred from homology"/>
<sequence>MIHEQASQMVIFQTLLSAGSFTEAAKRLGVSTSHVSKQLGQLEAALGVKLVQRTTRSLTLTEGGHQFAVYAKQVVDAVQGGCDKMAEQRDDVTGVIRIGLSQSFGSLHMIPAIENLRRQYPDLQVELSLFDHRADMLADRLDLWITNYEHLPEGFVAQRLADVRFVLAASPKYLVEHRAPLHPSDLQQHNCLTYRSRQRDYSEWLFTKAGESMNIKVAGNYRVDLAEAVRDAAIAGWGIAYLASYLLRDEFRDGKLIQLLPDWQPSQRMPFYAVYPSRQHLPRKISAVLNFFKTYIGDEPYWDKALRPWVQFSDE</sequence>
<dbReference type="InterPro" id="IPR000847">
    <property type="entry name" value="LysR_HTH_N"/>
</dbReference>
<keyword evidence="3" id="KW-0238">DNA-binding</keyword>
<reference evidence="6 7" key="1">
    <citation type="submission" date="2015-05" db="EMBL/GenBank/DDBJ databases">
        <title>Photobacterium galathea sp. nov.</title>
        <authorList>
            <person name="Machado H."/>
            <person name="Gram L."/>
        </authorList>
    </citation>
    <scope>NUCLEOTIDE SEQUENCE [LARGE SCALE GENOMIC DNA]</scope>
    <source>
        <strain evidence="6 7">CGMCC 1.12159</strain>
    </source>
</reference>
<accession>A0A0J1GZP7</accession>
<evidence type="ECO:0000256" key="3">
    <source>
        <dbReference type="ARBA" id="ARBA00023125"/>
    </source>
</evidence>
<protein>
    <submittedName>
        <fullName evidence="6">LysR family transcriptional regulator</fullName>
    </submittedName>
</protein>
<dbReference type="Gene3D" id="3.40.190.290">
    <property type="match status" value="1"/>
</dbReference>
<dbReference type="Pfam" id="PF00126">
    <property type="entry name" value="HTH_1"/>
    <property type="match status" value="1"/>
</dbReference>
<dbReference type="RefSeq" id="WP_047879302.1">
    <property type="nucleotide sequence ID" value="NZ_LDOT01000016.1"/>
</dbReference>